<reference evidence="1" key="1">
    <citation type="journal article" date="2014" name="Int. J. Syst. Evol. Microbiol.">
        <title>Complete genome sequence of Corynebacterium casei LMG S-19264T (=DSM 44701T), isolated from a smear-ripened cheese.</title>
        <authorList>
            <consortium name="US DOE Joint Genome Institute (JGI-PGF)"/>
            <person name="Walter F."/>
            <person name="Albersmeier A."/>
            <person name="Kalinowski J."/>
            <person name="Ruckert C."/>
        </authorList>
    </citation>
    <scope>NUCLEOTIDE SEQUENCE</scope>
    <source>
        <strain evidence="1">CGMCC 4.5737</strain>
    </source>
</reference>
<protein>
    <submittedName>
        <fullName evidence="1">Uncharacterized protein</fullName>
    </submittedName>
</protein>
<comment type="caution">
    <text evidence="1">The sequence shown here is derived from an EMBL/GenBank/DDBJ whole genome shotgun (WGS) entry which is preliminary data.</text>
</comment>
<sequence length="102" mass="10638">MTVSQFNNEALDQCRTTVSGQAGQYGALGDGFPARGGDATIFGKLDSSAAFSGAVDEFTGTVRSEFGAAESLLGKIERALDAVHQSVQDVEQEAVRGMTPVH</sequence>
<dbReference type="Proteomes" id="UP000637578">
    <property type="component" value="Unassembled WGS sequence"/>
</dbReference>
<evidence type="ECO:0000313" key="2">
    <source>
        <dbReference type="Proteomes" id="UP000637578"/>
    </source>
</evidence>
<accession>A0A8J3FVS3</accession>
<evidence type="ECO:0000313" key="1">
    <source>
        <dbReference type="EMBL" id="GGM47068.1"/>
    </source>
</evidence>
<gene>
    <name evidence="1" type="ORF">GCM10012275_17680</name>
</gene>
<dbReference type="EMBL" id="BMMK01000006">
    <property type="protein sequence ID" value="GGM47068.1"/>
    <property type="molecule type" value="Genomic_DNA"/>
</dbReference>
<reference evidence="1" key="2">
    <citation type="submission" date="2020-09" db="EMBL/GenBank/DDBJ databases">
        <authorList>
            <person name="Sun Q."/>
            <person name="Zhou Y."/>
        </authorList>
    </citation>
    <scope>NUCLEOTIDE SEQUENCE</scope>
    <source>
        <strain evidence="1">CGMCC 4.5737</strain>
    </source>
</reference>
<dbReference type="AlphaFoldDB" id="A0A8J3FVS3"/>
<organism evidence="1 2">
    <name type="scientific">Longimycelium tulufanense</name>
    <dbReference type="NCBI Taxonomy" id="907463"/>
    <lineage>
        <taxon>Bacteria</taxon>
        <taxon>Bacillati</taxon>
        <taxon>Actinomycetota</taxon>
        <taxon>Actinomycetes</taxon>
        <taxon>Pseudonocardiales</taxon>
        <taxon>Pseudonocardiaceae</taxon>
        <taxon>Longimycelium</taxon>
    </lineage>
</organism>
<dbReference type="RefSeq" id="WP_189055783.1">
    <property type="nucleotide sequence ID" value="NZ_BMMK01000006.1"/>
</dbReference>
<name>A0A8J3FVS3_9PSEU</name>
<keyword evidence="2" id="KW-1185">Reference proteome</keyword>
<proteinExistence type="predicted"/>